<evidence type="ECO:0000256" key="5">
    <source>
        <dbReference type="ARBA" id="ARBA00023002"/>
    </source>
</evidence>
<protein>
    <submittedName>
        <fullName evidence="10">Hydrogenase-4 component B</fullName>
    </submittedName>
</protein>
<feature type="transmembrane region" description="Helical" evidence="8">
    <location>
        <begin position="158"/>
        <end position="180"/>
    </location>
</feature>
<keyword evidence="11" id="KW-1185">Reference proteome</keyword>
<dbReference type="PANTHER" id="PTHR42682:SF3">
    <property type="entry name" value="FORMATE HYDROGENLYASE SUBUNIT 3-RELATED"/>
    <property type="match status" value="1"/>
</dbReference>
<feature type="transmembrane region" description="Helical" evidence="8">
    <location>
        <begin position="192"/>
        <end position="212"/>
    </location>
</feature>
<comment type="subcellular location">
    <subcellularLocation>
        <location evidence="1">Cell membrane</location>
        <topology evidence="1">Multi-pass membrane protein</topology>
    </subcellularLocation>
    <subcellularLocation>
        <location evidence="7">Membrane</location>
        <topology evidence="7">Multi-pass membrane protein</topology>
    </subcellularLocation>
</comment>
<dbReference type="AlphaFoldDB" id="A0A1Y0HPP9"/>
<evidence type="ECO:0000313" key="10">
    <source>
        <dbReference type="EMBL" id="ARU49344.1"/>
    </source>
</evidence>
<feature type="transmembrane region" description="Helical" evidence="8">
    <location>
        <begin position="232"/>
        <end position="251"/>
    </location>
</feature>
<feature type="transmembrane region" description="Helical" evidence="8">
    <location>
        <begin position="35"/>
        <end position="56"/>
    </location>
</feature>
<feature type="transmembrane region" description="Helical" evidence="8">
    <location>
        <begin position="509"/>
        <end position="530"/>
    </location>
</feature>
<evidence type="ECO:0000256" key="6">
    <source>
        <dbReference type="ARBA" id="ARBA00023136"/>
    </source>
</evidence>
<feature type="transmembrane region" description="Helical" evidence="8">
    <location>
        <begin position="68"/>
        <end position="91"/>
    </location>
</feature>
<dbReference type="KEGG" id="suls:Sdiek1_2192"/>
<evidence type="ECO:0000256" key="3">
    <source>
        <dbReference type="ARBA" id="ARBA00022692"/>
    </source>
</evidence>
<keyword evidence="6 8" id="KW-0472">Membrane</keyword>
<feature type="transmembrane region" description="Helical" evidence="8">
    <location>
        <begin position="459"/>
        <end position="480"/>
    </location>
</feature>
<feature type="transmembrane region" description="Helical" evidence="8">
    <location>
        <begin position="103"/>
        <end position="122"/>
    </location>
</feature>
<feature type="domain" description="NADH:quinone oxidoreductase/Mrp antiporter transmembrane" evidence="9">
    <location>
        <begin position="124"/>
        <end position="415"/>
    </location>
</feature>
<evidence type="ECO:0000259" key="9">
    <source>
        <dbReference type="Pfam" id="PF00361"/>
    </source>
</evidence>
<dbReference type="PANTHER" id="PTHR42682">
    <property type="entry name" value="HYDROGENASE-4 COMPONENT F"/>
    <property type="match status" value="1"/>
</dbReference>
<feature type="transmembrane region" description="Helical" evidence="8">
    <location>
        <begin position="129"/>
        <end position="146"/>
    </location>
</feature>
<evidence type="ECO:0000256" key="1">
    <source>
        <dbReference type="ARBA" id="ARBA00004651"/>
    </source>
</evidence>
<dbReference type="InterPro" id="IPR052175">
    <property type="entry name" value="ComplexI-like_HydComp"/>
</dbReference>
<feature type="transmembrane region" description="Helical" evidence="8">
    <location>
        <begin position="263"/>
        <end position="284"/>
    </location>
</feature>
<feature type="transmembrane region" description="Helical" evidence="8">
    <location>
        <begin position="625"/>
        <end position="645"/>
    </location>
</feature>
<name>A0A1Y0HPP9_9BACT</name>
<feature type="transmembrane region" description="Helical" evidence="8">
    <location>
        <begin position="321"/>
        <end position="351"/>
    </location>
</feature>
<feature type="transmembrane region" description="Helical" evidence="8">
    <location>
        <begin position="415"/>
        <end position="439"/>
    </location>
</feature>
<feature type="transmembrane region" description="Helical" evidence="8">
    <location>
        <begin position="290"/>
        <end position="314"/>
    </location>
</feature>
<keyword evidence="2" id="KW-1003">Cell membrane</keyword>
<evidence type="ECO:0000313" key="11">
    <source>
        <dbReference type="Proteomes" id="UP000196005"/>
    </source>
</evidence>
<evidence type="ECO:0000256" key="7">
    <source>
        <dbReference type="RuleBase" id="RU000320"/>
    </source>
</evidence>
<gene>
    <name evidence="10" type="ORF">Sdiek1_2192</name>
</gene>
<proteinExistence type="predicted"/>
<dbReference type="EMBL" id="CP021416">
    <property type="protein sequence ID" value="ARU49344.1"/>
    <property type="molecule type" value="Genomic_DNA"/>
</dbReference>
<evidence type="ECO:0000256" key="2">
    <source>
        <dbReference type="ARBA" id="ARBA00022475"/>
    </source>
</evidence>
<organism evidence="10 11">
    <name type="scientific">Sulfurospirillum diekertiae</name>
    <dbReference type="NCBI Taxonomy" id="1854492"/>
    <lineage>
        <taxon>Bacteria</taxon>
        <taxon>Pseudomonadati</taxon>
        <taxon>Campylobacterota</taxon>
        <taxon>Epsilonproteobacteria</taxon>
        <taxon>Campylobacterales</taxon>
        <taxon>Sulfurospirillaceae</taxon>
        <taxon>Sulfurospirillum</taxon>
    </lineage>
</organism>
<keyword evidence="4 8" id="KW-1133">Transmembrane helix</keyword>
<dbReference type="PRINTS" id="PR01434">
    <property type="entry name" value="NADHDHGNASE5"/>
</dbReference>
<dbReference type="GO" id="GO:0016491">
    <property type="term" value="F:oxidoreductase activity"/>
    <property type="evidence" value="ECO:0007669"/>
    <property type="project" value="UniProtKB-KW"/>
</dbReference>
<reference evidence="11" key="1">
    <citation type="submission" date="2017-05" db="EMBL/GenBank/DDBJ databases">
        <title>Dechlorination kinetics govern the competition between two new strains of the genus Sulfurospirillum.</title>
        <authorList>
            <person name="Buttet G.F."/>
            <person name="Murray A.M."/>
            <person name="Goris T."/>
            <person name="Burion M."/>
            <person name="Lin B."/>
            <person name="Rolle M."/>
            <person name="Maillard J."/>
        </authorList>
    </citation>
    <scope>NUCLEOTIDE SEQUENCE [LARGE SCALE GENOMIC DNA]</scope>
    <source>
        <strain evidence="11">SL2-1</strain>
    </source>
</reference>
<keyword evidence="5" id="KW-0560">Oxidoreductase</keyword>
<dbReference type="Pfam" id="PF00361">
    <property type="entry name" value="Proton_antipo_M"/>
    <property type="match status" value="1"/>
</dbReference>
<evidence type="ECO:0000256" key="8">
    <source>
        <dbReference type="SAM" id="Phobius"/>
    </source>
</evidence>
<dbReference type="RefSeq" id="WP_087439115.1">
    <property type="nucleotide sequence ID" value="NZ_CP021416.1"/>
</dbReference>
<dbReference type="Proteomes" id="UP000196005">
    <property type="component" value="Chromosome"/>
</dbReference>
<feature type="transmembrane region" description="Helical" evidence="8">
    <location>
        <begin position="371"/>
        <end position="394"/>
    </location>
</feature>
<accession>A0A1Y0HPP9</accession>
<dbReference type="GO" id="GO:0005886">
    <property type="term" value="C:plasma membrane"/>
    <property type="evidence" value="ECO:0007669"/>
    <property type="project" value="UniProtKB-SubCell"/>
</dbReference>
<evidence type="ECO:0000256" key="4">
    <source>
        <dbReference type="ARBA" id="ARBA00022989"/>
    </source>
</evidence>
<dbReference type="OrthoDB" id="9811798at2"/>
<dbReference type="InterPro" id="IPR001750">
    <property type="entry name" value="ND/Mrp_TM"/>
</dbReference>
<sequence length="646" mass="71141">MQTIYTLFFLTSLLSILLYKKPLLAQKVGFGLASVISLYAAIFFFSSLNETLIWKLPGNFISMPIFRLDSLGMLFSFLISLIAFAVSLFSFDYVKFYEKKANLAVFASLFNAFILSMLLVVASDGVFSFMLLWELMTLISALLILINDGKGASKNVMIYLGIAQIGAFCLMVALIIMASFAGSFEFSKFDELNIGFGMSLTLFILLLIGFGSKAGMFPFHVWLPLAYCQSPSNASALMSGVMIKVALFAFIKFSLLLPQFVQFGYILLLFGALSCVFGVLYAAISNDYKASIAYSSCENVGIIFLGLGGAFYGLGAHIPSIALLGFIAALFHILNHAVFKSLLFMLSGNIYTATLTRDMDALGGLHKKMPITSIIFFVAALAICALPPLNGFASEWITYKTMLLGGMEQGVMARFLFVIAIIALGVGGALAVMAFAKVYGAVFLGLPRDAKSFEGAKEVSSVMLLPLCLLASFCVGLGVFMSDVINILSKIVLTFIPVVGFNQNELISMPTVVLVMLLCAIVPFVLLYLLKSNNTITRITDPWACGFIYNKNMQIGSNSFTGDIRKALSFILRYESEMKMDGYFSKVVYTKKVHDFFWDKLYEPVIRLIMLIAEKIGIFQNGRTNFYAGYILVYLCLVLIFASYYL</sequence>
<keyword evidence="3 7" id="KW-0812">Transmembrane</keyword>